<dbReference type="SUPFAM" id="SSF50037">
    <property type="entry name" value="C-terminal domain of transcriptional repressors"/>
    <property type="match status" value="1"/>
</dbReference>
<evidence type="ECO:0000313" key="3">
    <source>
        <dbReference type="EMBL" id="KJE26126.1"/>
    </source>
</evidence>
<proteinExistence type="predicted"/>
<accession>A0A0D8BPQ8</accession>
<gene>
    <name evidence="3" type="ORF">LG52_1414</name>
</gene>
<dbReference type="InterPro" id="IPR038157">
    <property type="entry name" value="FeoA_core_dom"/>
</dbReference>
<dbReference type="PANTHER" id="PTHR42954:SF1">
    <property type="entry name" value="FERROUS IRON TRANSPORTER FEOA DOMAIN-CONTAINING PROTEIN"/>
    <property type="match status" value="1"/>
</dbReference>
<name>A0A0D8BPQ8_GEOKU</name>
<feature type="domain" description="Ferrous iron transporter FeoA-like" evidence="2">
    <location>
        <begin position="1"/>
        <end position="73"/>
    </location>
</feature>
<dbReference type="PATRIC" id="fig|1462.6.peg.1610"/>
<dbReference type="InterPro" id="IPR008988">
    <property type="entry name" value="Transcriptional_repressor_C"/>
</dbReference>
<organism evidence="3 4">
    <name type="scientific">Geobacillus kaustophilus</name>
    <dbReference type="NCBI Taxonomy" id="1462"/>
    <lineage>
        <taxon>Bacteria</taxon>
        <taxon>Bacillati</taxon>
        <taxon>Bacillota</taxon>
        <taxon>Bacilli</taxon>
        <taxon>Bacillales</taxon>
        <taxon>Anoxybacillaceae</taxon>
        <taxon>Geobacillus</taxon>
        <taxon>Geobacillus thermoleovorans group</taxon>
    </lineage>
</organism>
<dbReference type="EMBL" id="JYBP01000003">
    <property type="protein sequence ID" value="KJE26126.1"/>
    <property type="molecule type" value="Genomic_DNA"/>
</dbReference>
<protein>
    <submittedName>
        <fullName evidence="3">FeoA domain protein</fullName>
    </submittedName>
</protein>
<dbReference type="Pfam" id="PF04023">
    <property type="entry name" value="FeoA"/>
    <property type="match status" value="1"/>
</dbReference>
<dbReference type="SMART" id="SM00899">
    <property type="entry name" value="FeoA"/>
    <property type="match status" value="1"/>
</dbReference>
<reference evidence="3 4" key="1">
    <citation type="submission" date="2015-01" db="EMBL/GenBank/DDBJ databases">
        <authorList>
            <person name="Filippidou S."/>
            <person name="Jeanneret N."/>
            <person name="Russel-Delif L."/>
            <person name="Junier T."/>
            <person name="Wunderlin T."/>
            <person name="Molina V."/>
            <person name="Johnson S.L."/>
            <person name="Davenport K.W."/>
            <person name="Chain P.S."/>
            <person name="Dorador C."/>
            <person name="Junier P."/>
        </authorList>
    </citation>
    <scope>NUCLEOTIDE SEQUENCE [LARGE SCALE GENOMIC DNA]</scope>
    <source>
        <strain evidence="3 4">Et7/4</strain>
    </source>
</reference>
<dbReference type="PANTHER" id="PTHR42954">
    <property type="entry name" value="FE(2+) TRANSPORT PROTEIN A"/>
    <property type="match status" value="1"/>
</dbReference>
<dbReference type="AlphaFoldDB" id="A0A0D8BPQ8"/>
<dbReference type="Proteomes" id="UP000032522">
    <property type="component" value="Unassembled WGS sequence"/>
</dbReference>
<dbReference type="InterPro" id="IPR007167">
    <property type="entry name" value="Fe-transptr_FeoA-like"/>
</dbReference>
<sequence length="73" mass="7982">MVLTDLHKGETAVVVRLAVEHEALKQRLLHLGLKEGKAVRLKTAMPFGGPVMIEVDGQAIGLRRKEAASIEVR</sequence>
<dbReference type="RefSeq" id="WP_044731416.1">
    <property type="nucleotide sequence ID" value="NZ_JYBP01000003.1"/>
</dbReference>
<evidence type="ECO:0000259" key="2">
    <source>
        <dbReference type="SMART" id="SM00899"/>
    </source>
</evidence>
<comment type="caution">
    <text evidence="3">The sequence shown here is derived from an EMBL/GenBank/DDBJ whole genome shotgun (WGS) entry which is preliminary data.</text>
</comment>
<evidence type="ECO:0000256" key="1">
    <source>
        <dbReference type="ARBA" id="ARBA00023004"/>
    </source>
</evidence>
<dbReference type="OrthoDB" id="9811076at2"/>
<keyword evidence="1" id="KW-0408">Iron</keyword>
<evidence type="ECO:0000313" key="4">
    <source>
        <dbReference type="Proteomes" id="UP000032522"/>
    </source>
</evidence>
<dbReference type="InterPro" id="IPR052713">
    <property type="entry name" value="FeoA"/>
</dbReference>
<dbReference type="Gene3D" id="2.30.30.90">
    <property type="match status" value="1"/>
</dbReference>
<dbReference type="GO" id="GO:0046914">
    <property type="term" value="F:transition metal ion binding"/>
    <property type="evidence" value="ECO:0007669"/>
    <property type="project" value="InterPro"/>
</dbReference>